<keyword evidence="3" id="KW-0328">Glycosyltransferase</keyword>
<accession>A0A0E0MBW4</accession>
<dbReference type="CDD" id="cd06429">
    <property type="entry name" value="GT8_like_1"/>
    <property type="match status" value="2"/>
</dbReference>
<evidence type="ECO:0008006" key="9">
    <source>
        <dbReference type="Google" id="ProtNLM"/>
    </source>
</evidence>
<dbReference type="eggNOG" id="ENOG502QVSX">
    <property type="taxonomic scope" value="Eukaryota"/>
</dbReference>
<keyword evidence="6" id="KW-1133">Transmembrane helix</keyword>
<dbReference type="SUPFAM" id="SSF53448">
    <property type="entry name" value="Nucleotide-diphospho-sugar transferases"/>
    <property type="match status" value="2"/>
</dbReference>
<dbReference type="GO" id="GO:0047262">
    <property type="term" value="F:polygalacturonate 4-alpha-galacturonosyltransferase activity"/>
    <property type="evidence" value="ECO:0007669"/>
    <property type="project" value="InterPro"/>
</dbReference>
<keyword evidence="3" id="KW-0808">Transferase</keyword>
<dbReference type="AlphaFoldDB" id="A0A0E0MBW4"/>
<dbReference type="UniPathway" id="UPA00845"/>
<dbReference type="PANTHER" id="PTHR32116:SF105">
    <property type="entry name" value="HEXOSYLTRANSFERASE"/>
    <property type="match status" value="1"/>
</dbReference>
<dbReference type="OMA" id="EEFRIMF"/>
<dbReference type="GO" id="GO:0045489">
    <property type="term" value="P:pectin biosynthetic process"/>
    <property type="evidence" value="ECO:0007669"/>
    <property type="project" value="UniProtKB-UniPathway"/>
</dbReference>
<name>A0A0E0MBW4_ORYPU</name>
<dbReference type="PANTHER" id="PTHR32116">
    <property type="entry name" value="GALACTURONOSYLTRANSFERASE 4-RELATED"/>
    <property type="match status" value="1"/>
</dbReference>
<dbReference type="Pfam" id="PF25557">
    <property type="entry name" value="GAUT_1"/>
    <property type="match status" value="2"/>
</dbReference>
<dbReference type="HOGENOM" id="CLU_271857_0_0_1"/>
<evidence type="ECO:0000256" key="5">
    <source>
        <dbReference type="SAM" id="MobiDB-lite"/>
    </source>
</evidence>
<keyword evidence="6" id="KW-0472">Membrane</keyword>
<evidence type="ECO:0000256" key="4">
    <source>
        <dbReference type="SAM" id="Coils"/>
    </source>
</evidence>
<comment type="similarity">
    <text evidence="2">Belongs to the glycosyltransferase 8 family.</text>
</comment>
<keyword evidence="4" id="KW-0175">Coiled coil</keyword>
<feature type="transmembrane region" description="Helical" evidence="6">
    <location>
        <begin position="65"/>
        <end position="88"/>
    </location>
</feature>
<dbReference type="Proteomes" id="UP000026962">
    <property type="component" value="Chromosome 11"/>
</dbReference>
<protein>
    <recommendedName>
        <fullName evidence="9">Hexosyltransferase</fullName>
    </recommendedName>
</protein>
<comment type="pathway">
    <text evidence="1">Glycan metabolism; pectin biosynthesis.</text>
</comment>
<evidence type="ECO:0000256" key="6">
    <source>
        <dbReference type="SAM" id="Phobius"/>
    </source>
</evidence>
<reference evidence="7" key="2">
    <citation type="submission" date="2018-05" db="EMBL/GenBank/DDBJ databases">
        <title>OpunRS2 (Oryza punctata Reference Sequence Version 2).</title>
        <authorList>
            <person name="Zhang J."/>
            <person name="Kudrna D."/>
            <person name="Lee S."/>
            <person name="Talag J."/>
            <person name="Welchert J."/>
            <person name="Wing R.A."/>
        </authorList>
    </citation>
    <scope>NUCLEOTIDE SEQUENCE [LARGE SCALE GENOMIC DNA]</scope>
</reference>
<dbReference type="InterPro" id="IPR029044">
    <property type="entry name" value="Nucleotide-diphossugar_trans"/>
</dbReference>
<feature type="coiled-coil region" evidence="4">
    <location>
        <begin position="763"/>
        <end position="790"/>
    </location>
</feature>
<evidence type="ECO:0000256" key="2">
    <source>
        <dbReference type="ARBA" id="ARBA00006351"/>
    </source>
</evidence>
<evidence type="ECO:0000256" key="1">
    <source>
        <dbReference type="ARBA" id="ARBA00004877"/>
    </source>
</evidence>
<dbReference type="Gramene" id="OPUNC11G01290.3">
    <property type="protein sequence ID" value="OPUNC11G01290.3"/>
    <property type="gene ID" value="OPUNC11G01290"/>
</dbReference>
<dbReference type="STRING" id="4537.A0A0E0MBW4"/>
<dbReference type="Pfam" id="PF01501">
    <property type="entry name" value="Glyco_transf_8"/>
    <property type="match status" value="2"/>
</dbReference>
<evidence type="ECO:0000313" key="8">
    <source>
        <dbReference type="Proteomes" id="UP000026962"/>
    </source>
</evidence>
<dbReference type="EnsemblPlants" id="OPUNC11G01290.3">
    <property type="protein sequence ID" value="OPUNC11G01290.3"/>
    <property type="gene ID" value="OPUNC11G01290"/>
</dbReference>
<evidence type="ECO:0000256" key="3">
    <source>
        <dbReference type="ARBA" id="ARBA00022676"/>
    </source>
</evidence>
<dbReference type="InterPro" id="IPR029993">
    <property type="entry name" value="GAUT"/>
</dbReference>
<feature type="region of interest" description="Disordered" evidence="5">
    <location>
        <begin position="150"/>
        <end position="171"/>
    </location>
</feature>
<feature type="region of interest" description="Disordered" evidence="5">
    <location>
        <begin position="1"/>
        <end position="22"/>
    </location>
</feature>
<organism evidence="7">
    <name type="scientific">Oryza punctata</name>
    <name type="common">Red rice</name>
    <dbReference type="NCBI Taxonomy" id="4537"/>
    <lineage>
        <taxon>Eukaryota</taxon>
        <taxon>Viridiplantae</taxon>
        <taxon>Streptophyta</taxon>
        <taxon>Embryophyta</taxon>
        <taxon>Tracheophyta</taxon>
        <taxon>Spermatophyta</taxon>
        <taxon>Magnoliopsida</taxon>
        <taxon>Liliopsida</taxon>
        <taxon>Poales</taxon>
        <taxon>Poaceae</taxon>
        <taxon>BOP clade</taxon>
        <taxon>Oryzoideae</taxon>
        <taxon>Oryzeae</taxon>
        <taxon>Oryzinae</taxon>
        <taxon>Oryza</taxon>
    </lineage>
</organism>
<proteinExistence type="inferred from homology"/>
<dbReference type="Gene3D" id="3.90.550.10">
    <property type="entry name" value="Spore Coat Polysaccharide Biosynthesis Protein SpsA, Chain A"/>
    <property type="match status" value="2"/>
</dbReference>
<evidence type="ECO:0000313" key="7">
    <source>
        <dbReference type="EnsemblPlants" id="OPUNC11G01290.3"/>
    </source>
</evidence>
<keyword evidence="8" id="KW-1185">Reference proteome</keyword>
<reference evidence="7" key="1">
    <citation type="submission" date="2015-04" db="UniProtKB">
        <authorList>
            <consortium name="EnsemblPlants"/>
        </authorList>
    </citation>
    <scope>IDENTIFICATION</scope>
</reference>
<sequence>MKLQMRLPAATATATDDDDDDDKLPLPTAHCSRAWLWKQVLLGFSMKGHHHHSSSPLPPKRRCTALAAAVPALVVCSILLPLLFLLALHRPGHGSEERAAVVISTELGFSKHKHLDGRMKHKLLKEYSLYTVSQGFVAILDVSRKKIPGSDEISGEKSGSRSKSKNLSTKSKEKLKGVFSLVQLKNETRTNKELHTQRRYQLKDLSWRSVDTTIDKKENQGQEVEHEENPKSCELEYGSYCLWSVEYKEVMKDFIVKRLKDQLFMARAHYPSIAKLKNQETFTRELKQNIQEHERMLSDTIADADLPPFFAKKLEKMERTIERAKSCEVGCTNVERKLRQLLDITEDEAYFHTRQSAFLYHLGVQTMPKTHHCLNMRLTVEYFKSTSIRTVQSNKQKLEDPTFHHYVIFSKNVLAVSTTINSTIMNSKVFQNDSKPYGLRVINLNSNLCPLDTFQESGSIVFHLFTDSQNFYAMKHWFDRNTYLEATVHVTCIEDHQKLSKDVDSHDMKLLWAAEEFRIMFRNQSQSFQKQMKTEYISTFGHSHFLLPDLLPRLNRVVVLDDDLIVQKDLSSLWNLNMGGKVVGAIQFCEVRLGQLKAYTEEHDFDTNSCMWLSGLNVVELKKWRDLHITSRYNQLLKKLQRDSVTSFPLKVLPISLLVFQNLIYPLEDSWVQSGLGHDFGISQTGIERSATLHFNGDTTIDKKENQGQEVEHEENPKSCELEYGSYCLWSVEYKEVMKDFIVKRLKDQLFMARAHYPSIAKLKNQETFTRELKQNIQEHERMLSDTIADADLPPFFAKKLEKMERTIERAKSCEVGCTNVERKLRQLLDITEDEAYFHTRQSAFLYHLGVQTMPKTHHCLNMRLTVEYFKSTSIRTVQSNKQKLEDPTFHHYVIFSKNVLAVSTTINSTIMNSKVFQNDSKPYGLRVINLNSNLCPLDTFQESGSIVFHLFTDSQNFYAMKHWFDRNTYLEATVHVTCIEDHQKLSKDVDSHDMKLLWAAEEFRIMFRNQSQSFQKQMKTEYISTFGHSHFLLPDLLPRLNRVVVLDDDLIVQKDLSSLWNLNMGGKVVGAIQFCEVRLGQLKAYTEEHDFDTNSCMWLSGLNVVELKKWRDLHITSRYNQLLKKLQRDSVTSFPLKVLPISLLVFQNLIYPLEDSWVQSGLGHDFGISQTGIERSATLHFNGVMKPWLDLGIHDYKGYWTKYMTNGDRFMTECNIH</sequence>
<keyword evidence="6" id="KW-0812">Transmembrane</keyword>
<feature type="coiled-coil region" evidence="4">
    <location>
        <begin position="276"/>
        <end position="303"/>
    </location>
</feature>
<dbReference type="InterPro" id="IPR002495">
    <property type="entry name" value="Glyco_trans_8"/>
</dbReference>